<proteinExistence type="predicted"/>
<evidence type="ECO:0000256" key="1">
    <source>
        <dbReference type="ARBA" id="ARBA00022630"/>
    </source>
</evidence>
<dbReference type="InterPro" id="IPR036188">
    <property type="entry name" value="FAD/NAD-bd_sf"/>
</dbReference>
<dbReference type="InterPro" id="IPR027477">
    <property type="entry name" value="Succ_DH/fumarate_Rdtase_cat_sf"/>
</dbReference>
<evidence type="ECO:0000313" key="5">
    <source>
        <dbReference type="Proteomes" id="UP000005396"/>
    </source>
</evidence>
<dbReference type="InterPro" id="IPR030664">
    <property type="entry name" value="SdhA/FrdA/AprA"/>
</dbReference>
<dbReference type="HOGENOM" id="CLU_027931_0_0_9"/>
<dbReference type="PANTHER" id="PTHR11632">
    <property type="entry name" value="SUCCINATE DEHYDROGENASE 2 FLAVOPROTEIN SUBUNIT"/>
    <property type="match status" value="1"/>
</dbReference>
<evidence type="ECO:0000259" key="3">
    <source>
        <dbReference type="Pfam" id="PF00890"/>
    </source>
</evidence>
<dbReference type="Gene3D" id="3.90.700.10">
    <property type="entry name" value="Succinate dehydrogenase/fumarate reductase flavoprotein, catalytic domain"/>
    <property type="match status" value="1"/>
</dbReference>
<dbReference type="PaxDb" id="411902-CLOBOL_04851"/>
<dbReference type="eggNOG" id="COG1053">
    <property type="taxonomic scope" value="Bacteria"/>
</dbReference>
<dbReference type="PANTHER" id="PTHR11632:SF51">
    <property type="entry name" value="SUCCINATE DEHYDROGENASE [UBIQUINONE] FLAVOPROTEIN SUBUNIT, MITOCHONDRIAL"/>
    <property type="match status" value="1"/>
</dbReference>
<dbReference type="EMBL" id="ABCC02000038">
    <property type="protein sequence ID" value="EDP14871.1"/>
    <property type="molecule type" value="Genomic_DNA"/>
</dbReference>
<dbReference type="GO" id="GO:0050660">
    <property type="term" value="F:flavin adenine dinucleotide binding"/>
    <property type="evidence" value="ECO:0007669"/>
    <property type="project" value="TreeGrafter"/>
</dbReference>
<feature type="domain" description="FAD-dependent oxidoreductase 2 FAD-binding" evidence="3">
    <location>
        <begin position="18"/>
        <end position="264"/>
    </location>
</feature>
<accession>A8RXD0</accession>
<dbReference type="SUPFAM" id="SSF51905">
    <property type="entry name" value="FAD/NAD(P)-binding domain"/>
    <property type="match status" value="1"/>
</dbReference>
<organism evidence="4 5">
    <name type="scientific">Enterocloster bolteae (strain ATCC BAA-613 / DSM 15670 / CCUG 46953 / JCM 12243 / WAL 16351)</name>
    <name type="common">Clostridium bolteae</name>
    <dbReference type="NCBI Taxonomy" id="411902"/>
    <lineage>
        <taxon>Bacteria</taxon>
        <taxon>Bacillati</taxon>
        <taxon>Bacillota</taxon>
        <taxon>Clostridia</taxon>
        <taxon>Lachnospirales</taxon>
        <taxon>Lachnospiraceae</taxon>
        <taxon>Enterocloster</taxon>
    </lineage>
</organism>
<sequence>MWFQHMDINRIPFYQYNTIIVGTGAAGLNAAVTLHKLGQKNIALITEGRYMGTSRNTGSDKQTYYKMTQCGSEPDSVRKMAKTLFEGGCVDGDIAMAEAAGSLRAFYHLVDIGVPFPFNKSGEYVGYKTDHDPLKRGISAGPLTSKYMTECLERQAEERGIPFFDGYQAVRLLTEEKDGEKRAAGIIALNKQKAASPDERYAVFSAVNIIWATGGEAGMYQASVYPVSQTGGMGVLLEAGAVAKNLTESQFGIASVKHRWNLSGTFQQCLPRYLSAEQDGSHEREFLNDYFDTPRQLLTAIFLKGYQWPFDPRKVEGQGSSLIDLLVYQETVLKGRRVFLDFMHNPSPLTEGGNVSFRYLAGEAREYLENSRALLDTPYERLKHMNPSAIEVYSSHHIDLSGEYLEIAVCAQHNNGGIGGNQWWESNIRHLFAVGEVNGSHGIYRPGGSALNAGQVGAIRASQYIVKRYGGEPCSREQFLSRHMKEVEEETAFGERVLRGSESCMTDVAGQRRLLGIRMTKYGACIRSEEGIRTALEENLRQREQLEQKVMIKGPEVLKDLYKLKHLLISQFVYLEALRDYDARVGISRGSYLVYNAGGQVPNPHLDERFRNRTEETDTTVLQEIYYEADRKECRVSWRPVRPLPDEEIWFENVWKDYREDGIIR</sequence>
<dbReference type="InterPro" id="IPR003953">
    <property type="entry name" value="FAD-dep_OxRdtase_2_FAD-bd"/>
</dbReference>
<dbReference type="GO" id="GO:0005886">
    <property type="term" value="C:plasma membrane"/>
    <property type="evidence" value="ECO:0007669"/>
    <property type="project" value="TreeGrafter"/>
</dbReference>
<name>A8RXD0_ENTBW</name>
<dbReference type="GO" id="GO:0009055">
    <property type="term" value="F:electron transfer activity"/>
    <property type="evidence" value="ECO:0007669"/>
    <property type="project" value="TreeGrafter"/>
</dbReference>
<dbReference type="GO" id="GO:0009061">
    <property type="term" value="P:anaerobic respiration"/>
    <property type="evidence" value="ECO:0007669"/>
    <property type="project" value="TreeGrafter"/>
</dbReference>
<reference evidence="4 5" key="1">
    <citation type="submission" date="2007-08" db="EMBL/GenBank/DDBJ databases">
        <authorList>
            <person name="Fulton L."/>
            <person name="Clifton S."/>
            <person name="Fulton B."/>
            <person name="Xu J."/>
            <person name="Minx P."/>
            <person name="Pepin K.H."/>
            <person name="Johnson M."/>
            <person name="Thiruvilangam P."/>
            <person name="Bhonagiri V."/>
            <person name="Nash W.E."/>
            <person name="Mardis E.R."/>
            <person name="Wilson R.K."/>
        </authorList>
    </citation>
    <scope>NUCLEOTIDE SEQUENCE [LARGE SCALE GENOMIC DNA]</scope>
    <source>
        <strain evidence="5">ATCC BAA-613 / DSM 15670 / CCUG 46953 / JCM 12243 / WAL 16351</strain>
    </source>
</reference>
<dbReference type="Pfam" id="PF00890">
    <property type="entry name" value="FAD_binding_2"/>
    <property type="match status" value="1"/>
</dbReference>
<dbReference type="AlphaFoldDB" id="A8RXD0"/>
<dbReference type="Proteomes" id="UP000005396">
    <property type="component" value="Unassembled WGS sequence"/>
</dbReference>
<dbReference type="GO" id="GO:0033765">
    <property type="term" value="F:steroid dehydrogenase activity, acting on the CH-CH group of donors"/>
    <property type="evidence" value="ECO:0007669"/>
    <property type="project" value="UniProtKB-ARBA"/>
</dbReference>
<evidence type="ECO:0000256" key="2">
    <source>
        <dbReference type="ARBA" id="ARBA00023002"/>
    </source>
</evidence>
<dbReference type="PRINTS" id="PR00368">
    <property type="entry name" value="FADPNR"/>
</dbReference>
<comment type="caution">
    <text evidence="4">The sequence shown here is derived from an EMBL/GenBank/DDBJ whole genome shotgun (WGS) entry which is preliminary data.</text>
</comment>
<dbReference type="GO" id="GO:0000104">
    <property type="term" value="F:succinate dehydrogenase activity"/>
    <property type="evidence" value="ECO:0007669"/>
    <property type="project" value="TreeGrafter"/>
</dbReference>
<keyword evidence="1" id="KW-0285">Flavoprotein</keyword>
<keyword evidence="2" id="KW-0560">Oxidoreductase</keyword>
<evidence type="ECO:0000313" key="4">
    <source>
        <dbReference type="EMBL" id="EDP14871.1"/>
    </source>
</evidence>
<dbReference type="Gene3D" id="3.50.50.60">
    <property type="entry name" value="FAD/NAD(P)-binding domain"/>
    <property type="match status" value="2"/>
</dbReference>
<gene>
    <name evidence="4" type="ORF">CLOBOL_04851</name>
</gene>
<reference evidence="4 5" key="2">
    <citation type="submission" date="2007-09" db="EMBL/GenBank/DDBJ databases">
        <title>Draft genome sequence of Clostridium bolteae (ATCC BAA-613).</title>
        <authorList>
            <person name="Sudarsanam P."/>
            <person name="Ley R."/>
            <person name="Guruge J."/>
            <person name="Turnbaugh P.J."/>
            <person name="Mahowald M."/>
            <person name="Liep D."/>
            <person name="Gordon J."/>
        </authorList>
    </citation>
    <scope>NUCLEOTIDE SEQUENCE [LARGE SCALE GENOMIC DNA]</scope>
    <source>
        <strain evidence="5">ATCC BAA-613 / DSM 15670 / CCUG 46953 / JCM 12243 / WAL 16351</strain>
    </source>
</reference>
<protein>
    <recommendedName>
        <fullName evidence="3">FAD-dependent oxidoreductase 2 FAD-binding domain-containing protein</fullName>
    </recommendedName>
</protein>